<dbReference type="InterPro" id="IPR035504">
    <property type="entry name" value="MUM1-like_PWWP"/>
</dbReference>
<feature type="compositionally biased region" description="Pro residues" evidence="2">
    <location>
        <begin position="227"/>
        <end position="237"/>
    </location>
</feature>
<dbReference type="PANTHER" id="PTHR31333:SF6">
    <property type="entry name" value="MUM1 LIKE 1"/>
    <property type="match status" value="1"/>
</dbReference>
<keyword evidence="7" id="KW-1185">Reference proteome</keyword>
<name>A0AAD7R8Q1_9TELE</name>
<evidence type="ECO:0000313" key="6">
    <source>
        <dbReference type="EMBL" id="KAJ8371984.1"/>
    </source>
</evidence>
<dbReference type="InterPro" id="IPR048765">
    <property type="entry name" value="PWP3A_3B_4_N"/>
</dbReference>
<comment type="caution">
    <text evidence="6">The sequence shown here is derived from an EMBL/GenBank/DDBJ whole genome shotgun (WGS) entry which is preliminary data.</text>
</comment>
<dbReference type="Gene3D" id="6.10.300.20">
    <property type="match status" value="1"/>
</dbReference>
<evidence type="ECO:0000259" key="4">
    <source>
        <dbReference type="Pfam" id="PF20886"/>
    </source>
</evidence>
<dbReference type="EMBL" id="JAINUG010000421">
    <property type="protein sequence ID" value="KAJ8371984.1"/>
    <property type="molecule type" value="Genomic_DNA"/>
</dbReference>
<dbReference type="Pfam" id="PF20884">
    <property type="entry name" value="MUM1-like_PWWP"/>
    <property type="match status" value="1"/>
</dbReference>
<feature type="domain" description="PWWP" evidence="4">
    <location>
        <begin position="552"/>
        <end position="695"/>
    </location>
</feature>
<reference evidence="6" key="1">
    <citation type="journal article" date="2023" name="Science">
        <title>Genome structures resolve the early diversification of teleost fishes.</title>
        <authorList>
            <person name="Parey E."/>
            <person name="Louis A."/>
            <person name="Montfort J."/>
            <person name="Bouchez O."/>
            <person name="Roques C."/>
            <person name="Iampietro C."/>
            <person name="Lluch J."/>
            <person name="Castinel A."/>
            <person name="Donnadieu C."/>
            <person name="Desvignes T."/>
            <person name="Floi Bucao C."/>
            <person name="Jouanno E."/>
            <person name="Wen M."/>
            <person name="Mejri S."/>
            <person name="Dirks R."/>
            <person name="Jansen H."/>
            <person name="Henkel C."/>
            <person name="Chen W.J."/>
            <person name="Zahm M."/>
            <person name="Cabau C."/>
            <person name="Klopp C."/>
            <person name="Thompson A.W."/>
            <person name="Robinson-Rechavi M."/>
            <person name="Braasch I."/>
            <person name="Lecointre G."/>
            <person name="Bobe J."/>
            <person name="Postlethwait J.H."/>
            <person name="Berthelot C."/>
            <person name="Roest Crollius H."/>
            <person name="Guiguen Y."/>
        </authorList>
    </citation>
    <scope>NUCLEOTIDE SEQUENCE</scope>
    <source>
        <strain evidence="6">NC1722</strain>
    </source>
</reference>
<evidence type="ECO:0000256" key="2">
    <source>
        <dbReference type="SAM" id="MobiDB-lite"/>
    </source>
</evidence>
<feature type="domain" description="PWWP" evidence="5">
    <location>
        <begin position="6"/>
        <end position="92"/>
    </location>
</feature>
<evidence type="ECO:0008006" key="8">
    <source>
        <dbReference type="Google" id="ProtNLM"/>
    </source>
</evidence>
<protein>
    <recommendedName>
        <fullName evidence="8">PWWP domain-containing protein</fullName>
    </recommendedName>
</protein>
<dbReference type="AlphaFoldDB" id="A0AAD7R8Q1"/>
<dbReference type="CDD" id="cd06080">
    <property type="entry name" value="PWWP_MUM1-like"/>
    <property type="match status" value="1"/>
</dbReference>
<feature type="region of interest" description="Disordered" evidence="2">
    <location>
        <begin position="516"/>
        <end position="558"/>
    </location>
</feature>
<feature type="compositionally biased region" description="Basic and acidic residues" evidence="2">
    <location>
        <begin position="141"/>
        <end position="150"/>
    </location>
</feature>
<feature type="domain" description="MUM1-like PWWP" evidence="3">
    <location>
        <begin position="384"/>
        <end position="464"/>
    </location>
</feature>
<feature type="region of interest" description="Disordered" evidence="2">
    <location>
        <begin position="348"/>
        <end position="367"/>
    </location>
</feature>
<dbReference type="PANTHER" id="PTHR31333">
    <property type="entry name" value="PWWP DOMAIN-CONTAINING DNA REPAIR FACTOR 3 FAMILY MEMBER"/>
    <property type="match status" value="1"/>
</dbReference>
<dbReference type="Pfam" id="PF20886">
    <property type="entry name" value="PWP3A-B_C"/>
    <property type="match status" value="1"/>
</dbReference>
<dbReference type="Proteomes" id="UP001221898">
    <property type="component" value="Unassembled WGS sequence"/>
</dbReference>
<comment type="similarity">
    <text evidence="1">Belongs to the PWWP3A family.</text>
</comment>
<gene>
    <name evidence="6" type="ORF">AAFF_G00298060</name>
</gene>
<evidence type="ECO:0000259" key="3">
    <source>
        <dbReference type="Pfam" id="PF20884"/>
    </source>
</evidence>
<evidence type="ECO:0000256" key="1">
    <source>
        <dbReference type="ARBA" id="ARBA00008188"/>
    </source>
</evidence>
<evidence type="ECO:0000313" key="7">
    <source>
        <dbReference type="Proteomes" id="UP001221898"/>
    </source>
</evidence>
<dbReference type="Pfam" id="PF20887">
    <property type="entry name" value="PWP3A-B_N"/>
    <property type="match status" value="1"/>
</dbReference>
<accession>A0AAD7R8Q1</accession>
<organism evidence="6 7">
    <name type="scientific">Aldrovandia affinis</name>
    <dbReference type="NCBI Taxonomy" id="143900"/>
    <lineage>
        <taxon>Eukaryota</taxon>
        <taxon>Metazoa</taxon>
        <taxon>Chordata</taxon>
        <taxon>Craniata</taxon>
        <taxon>Vertebrata</taxon>
        <taxon>Euteleostomi</taxon>
        <taxon>Actinopterygii</taxon>
        <taxon>Neopterygii</taxon>
        <taxon>Teleostei</taxon>
        <taxon>Notacanthiformes</taxon>
        <taxon>Halosauridae</taxon>
        <taxon>Aldrovandia</taxon>
    </lineage>
</organism>
<feature type="compositionally biased region" description="Basic residues" evidence="2">
    <location>
        <begin position="539"/>
        <end position="549"/>
    </location>
</feature>
<dbReference type="InterPro" id="IPR040263">
    <property type="entry name" value="PWP3A_3B_4"/>
</dbReference>
<feature type="region of interest" description="Disordered" evidence="2">
    <location>
        <begin position="97"/>
        <end position="335"/>
    </location>
</feature>
<proteinExistence type="inferred from homology"/>
<dbReference type="SUPFAM" id="SSF63748">
    <property type="entry name" value="Tudor/PWWP/MBT"/>
    <property type="match status" value="1"/>
</dbReference>
<feature type="compositionally biased region" description="Acidic residues" evidence="2">
    <location>
        <begin position="358"/>
        <end position="367"/>
    </location>
</feature>
<dbReference type="Gene3D" id="2.30.30.140">
    <property type="match status" value="1"/>
</dbReference>
<dbReference type="InterPro" id="IPR048795">
    <property type="entry name" value="PWP3A_3B_4_C"/>
</dbReference>
<sequence>MELEPYVLCLWGDRLWPAKVLAQYDRTYRRRKGIGVKILGLEKRVRVPESEMWPLTQDRIDSLSLQLAKDVAPPVEELRYRKALRLALNMFSSGDALPSPSEGFAVPPPWAREAEEDGSDRPGETRRVRHALLPETPGGSSERRRERDLQPARVPAPPRRGCDSAGRRAGAGPGAGHATQSPVQVKSGRRRGRPPKAVAWARIPARRCPHPAPGGNASSAPHRTGPPLCPPGSPGPGPAQRQGVESEAEPSKEETGVPAKPGRGRPRGRRGQRKDGTSDTPPAANRRKRRRVEAGQAIPGPAQSTDSDSQPRPRRRARFEPTEESEGPVEATLSSDLSIELSLQEDSAPLGSSLRLEEGEDESDDEELPSFLLQMEKKPLSIAEGRCVWCKFRSFPFWPALVKSVNYKHKKASVVFIDHLLLDQKRRRKGFSVSLRTLKPFDCEEKDELVVKAREKYDTAFNWCLDLIQDYRIRIGGGTFSGSFMEYFADDISCPVRKMNRVGGAELTFPSKLIEEEEEEEGMVSDDQGVASSTEANRQHRANRQHAKKRLPDRSKAARNRANHKLVHFIVRRRGAEKRLQAVISGQEASRWLRCFLTASRPVVEMYLEDDGQVDQVLAYLEQVFKSAPCVAPCVARCRTQVDDSIRFIMNVLLPEAIIQAIAGVEKLSLQQAEDKYLKGPCISKREREEFDLMIEKQMRTKEQEECS</sequence>
<evidence type="ECO:0000259" key="5">
    <source>
        <dbReference type="Pfam" id="PF20887"/>
    </source>
</evidence>
<feature type="compositionally biased region" description="Basic residues" evidence="2">
    <location>
        <begin position="262"/>
        <end position="272"/>
    </location>
</feature>